<organism evidence="1 2">
    <name type="scientific">Cetraspora pellucida</name>
    <dbReference type="NCBI Taxonomy" id="1433469"/>
    <lineage>
        <taxon>Eukaryota</taxon>
        <taxon>Fungi</taxon>
        <taxon>Fungi incertae sedis</taxon>
        <taxon>Mucoromycota</taxon>
        <taxon>Glomeromycotina</taxon>
        <taxon>Glomeromycetes</taxon>
        <taxon>Diversisporales</taxon>
        <taxon>Gigasporaceae</taxon>
        <taxon>Cetraspora</taxon>
    </lineage>
</organism>
<evidence type="ECO:0000313" key="2">
    <source>
        <dbReference type="Proteomes" id="UP000789759"/>
    </source>
</evidence>
<proteinExistence type="predicted"/>
<evidence type="ECO:0000313" key="1">
    <source>
        <dbReference type="EMBL" id="CAG8567630.1"/>
    </source>
</evidence>
<dbReference type="EMBL" id="CAJVQA010003143">
    <property type="protein sequence ID" value="CAG8567630.1"/>
    <property type="molecule type" value="Genomic_DNA"/>
</dbReference>
<comment type="caution">
    <text evidence="1">The sequence shown here is derived from an EMBL/GenBank/DDBJ whole genome shotgun (WGS) entry which is preliminary data.</text>
</comment>
<gene>
    <name evidence="1" type="ORF">CPELLU_LOCUS5503</name>
</gene>
<protein>
    <submittedName>
        <fullName evidence="1">19029_t:CDS:1</fullName>
    </submittedName>
</protein>
<reference evidence="1" key="1">
    <citation type="submission" date="2021-06" db="EMBL/GenBank/DDBJ databases">
        <authorList>
            <person name="Kallberg Y."/>
            <person name="Tangrot J."/>
            <person name="Rosling A."/>
        </authorList>
    </citation>
    <scope>NUCLEOTIDE SEQUENCE</scope>
    <source>
        <strain evidence="1">FL966</strain>
    </source>
</reference>
<accession>A0A9N9BLB0</accession>
<keyword evidence="2" id="KW-1185">Reference proteome</keyword>
<sequence>MLLSLTTLIATTTSSTYTITPLFNPITLNKTTEYNEIFLLEPSVNNSNHN</sequence>
<dbReference type="Proteomes" id="UP000789759">
    <property type="component" value="Unassembled WGS sequence"/>
</dbReference>
<dbReference type="AlphaFoldDB" id="A0A9N9BLB0"/>
<name>A0A9N9BLB0_9GLOM</name>